<feature type="coiled-coil region" evidence="1">
    <location>
        <begin position="69"/>
        <end position="96"/>
    </location>
</feature>
<reference evidence="4" key="1">
    <citation type="submission" date="2019-10" db="EMBL/GenBank/DDBJ databases">
        <title>Description of Paenibacillus glebae sp. nov.</title>
        <authorList>
            <person name="Carlier A."/>
            <person name="Qi S."/>
        </authorList>
    </citation>
    <scope>NUCLEOTIDE SEQUENCE</scope>
    <source>
        <strain evidence="4">LMG 31456</strain>
    </source>
</reference>
<feature type="transmembrane region" description="Helical" evidence="3">
    <location>
        <begin position="332"/>
        <end position="352"/>
    </location>
</feature>
<dbReference type="EMBL" id="WHOD01000056">
    <property type="protein sequence ID" value="NOU94471.1"/>
    <property type="molecule type" value="Genomic_DNA"/>
</dbReference>
<accession>A0A972H1G0</accession>
<evidence type="ECO:0000256" key="3">
    <source>
        <dbReference type="SAM" id="Phobius"/>
    </source>
</evidence>
<feature type="transmembrane region" description="Helical" evidence="3">
    <location>
        <begin position="256"/>
        <end position="274"/>
    </location>
</feature>
<organism evidence="4 5">
    <name type="scientific">Paenibacillus foliorum</name>
    <dbReference type="NCBI Taxonomy" id="2654974"/>
    <lineage>
        <taxon>Bacteria</taxon>
        <taxon>Bacillati</taxon>
        <taxon>Bacillota</taxon>
        <taxon>Bacilli</taxon>
        <taxon>Bacillales</taxon>
        <taxon>Paenibacillaceae</taxon>
        <taxon>Paenibacillus</taxon>
    </lineage>
</organism>
<feature type="transmembrane region" description="Helical" evidence="3">
    <location>
        <begin position="387"/>
        <end position="408"/>
    </location>
</feature>
<feature type="transmembrane region" description="Helical" evidence="3">
    <location>
        <begin position="605"/>
        <end position="626"/>
    </location>
</feature>
<comment type="caution">
    <text evidence="4">The sequence shown here is derived from an EMBL/GenBank/DDBJ whole genome shotgun (WGS) entry which is preliminary data.</text>
</comment>
<feature type="transmembrane region" description="Helical" evidence="3">
    <location>
        <begin position="280"/>
        <end position="299"/>
    </location>
</feature>
<evidence type="ECO:0000256" key="1">
    <source>
        <dbReference type="SAM" id="Coils"/>
    </source>
</evidence>
<dbReference type="Pfam" id="PF10101">
    <property type="entry name" value="DUF2339"/>
    <property type="match status" value="2"/>
</dbReference>
<feature type="transmembrane region" description="Helical" evidence="3">
    <location>
        <begin position="484"/>
        <end position="503"/>
    </location>
</feature>
<keyword evidence="3" id="KW-0812">Transmembrane</keyword>
<dbReference type="PANTHER" id="PTHR38434">
    <property type="entry name" value="BLL2549 PROTEIN"/>
    <property type="match status" value="1"/>
</dbReference>
<feature type="transmembrane region" description="Helical" evidence="3">
    <location>
        <begin position="524"/>
        <end position="543"/>
    </location>
</feature>
<feature type="transmembrane region" description="Helical" evidence="3">
    <location>
        <begin position="306"/>
        <end position="326"/>
    </location>
</feature>
<feature type="region of interest" description="Disordered" evidence="2">
    <location>
        <begin position="115"/>
        <end position="134"/>
    </location>
</feature>
<feature type="transmembrane region" description="Helical" evidence="3">
    <location>
        <begin position="230"/>
        <end position="249"/>
    </location>
</feature>
<feature type="transmembrane region" description="Helical" evidence="3">
    <location>
        <begin position="415"/>
        <end position="432"/>
    </location>
</feature>
<dbReference type="Proteomes" id="UP000641588">
    <property type="component" value="Unassembled WGS sequence"/>
</dbReference>
<evidence type="ECO:0000313" key="4">
    <source>
        <dbReference type="EMBL" id="NOU94471.1"/>
    </source>
</evidence>
<dbReference type="PANTHER" id="PTHR38434:SF1">
    <property type="entry name" value="BLL2549 PROTEIN"/>
    <property type="match status" value="1"/>
</dbReference>
<keyword evidence="3" id="KW-1133">Transmembrane helix</keyword>
<keyword evidence="5" id="KW-1185">Reference proteome</keyword>
<evidence type="ECO:0000256" key="2">
    <source>
        <dbReference type="SAM" id="MobiDB-lite"/>
    </source>
</evidence>
<feature type="transmembrane region" description="Helical" evidence="3">
    <location>
        <begin position="171"/>
        <end position="192"/>
    </location>
</feature>
<sequence>MSDELLSWERLLIAALNEKRWDDCMNDRDDGKQDDRENREDRHDRVGENDTAKIEGTQASVNTNEINNNVHLVTRVEDLEKKVADLERQLLELHSGRLAPPQKPAPVYTVQPVGSKQPGGSVPTNPYQAPVSEPKPKTDWEHLIARVWLPRIFIAVLLIGVVWGFTAAISAGIITEPVRCILGVLASAFMYWQGERQSRQSRHALGQVLLGGSVAVLLLALAAAHMLYGLIPAWLAFTFYVLTISTGLWTSLRHRSQALSVIMMLAGYLIPFLVDSAKPNIWTFTAYETVFSIVMIVLAHRYAYRVAYYTAFFILHAPLLIGSLIADDPEGRYALMIAVLLQHAVLFTLSTFRQNGEQKANRPVSLFLSFGLVAAWMYGLFGDEAPFIYRLVVVSCALVYSVTAYWLIKQKKAAAIHLAIATFAWFLWLVHVLNADHLSSATLVEGTLAIILGIKLKSKLQQITGSLAYLFGMCSVWVQPIDAIFSAETIAWLMLLASLVVLYEFLKRLPEGSANWHQRYKSSLLWIDSVLFLIFITQVTQVLTHSLSADLQHLLLSAVWVLYAIAVIVTGVVMGKQKLRLAGILFLFITLLKIIFADLPDVSTAVRAVLFIGLGIIGVAVSRLFYKRKD</sequence>
<evidence type="ECO:0000313" key="5">
    <source>
        <dbReference type="Proteomes" id="UP000641588"/>
    </source>
</evidence>
<name>A0A972H1G0_9BACL</name>
<keyword evidence="3" id="KW-0472">Membrane</keyword>
<dbReference type="InterPro" id="IPR019286">
    <property type="entry name" value="DUF2339_TM"/>
</dbReference>
<protein>
    <submittedName>
        <fullName evidence="4">DUF2339 domain-containing protein</fullName>
    </submittedName>
</protein>
<feature type="transmembrane region" description="Helical" evidence="3">
    <location>
        <begin position="364"/>
        <end position="381"/>
    </location>
</feature>
<gene>
    <name evidence="4" type="ORF">GC093_14775</name>
</gene>
<feature type="transmembrane region" description="Helical" evidence="3">
    <location>
        <begin position="143"/>
        <end position="165"/>
    </location>
</feature>
<feature type="transmembrane region" description="Helical" evidence="3">
    <location>
        <begin position="581"/>
        <end position="599"/>
    </location>
</feature>
<proteinExistence type="predicted"/>
<feature type="transmembrane region" description="Helical" evidence="3">
    <location>
        <begin position="204"/>
        <end position="224"/>
    </location>
</feature>
<feature type="region of interest" description="Disordered" evidence="2">
    <location>
        <begin position="23"/>
        <end position="51"/>
    </location>
</feature>
<dbReference type="AlphaFoldDB" id="A0A972H1G0"/>
<feature type="transmembrane region" description="Helical" evidence="3">
    <location>
        <begin position="555"/>
        <end position="574"/>
    </location>
</feature>
<keyword evidence="1" id="KW-0175">Coiled coil</keyword>